<evidence type="ECO:0000313" key="4">
    <source>
        <dbReference type="Proteomes" id="UP000663828"/>
    </source>
</evidence>
<organism evidence="3 4">
    <name type="scientific">Adineta ricciae</name>
    <name type="common">Rotifer</name>
    <dbReference type="NCBI Taxonomy" id="249248"/>
    <lineage>
        <taxon>Eukaryota</taxon>
        <taxon>Metazoa</taxon>
        <taxon>Spiralia</taxon>
        <taxon>Gnathifera</taxon>
        <taxon>Rotifera</taxon>
        <taxon>Eurotatoria</taxon>
        <taxon>Bdelloidea</taxon>
        <taxon>Adinetida</taxon>
        <taxon>Adinetidae</taxon>
        <taxon>Adineta</taxon>
    </lineage>
</organism>
<accession>A0A815PEL6</accession>
<keyword evidence="1" id="KW-0175">Coiled coil</keyword>
<protein>
    <submittedName>
        <fullName evidence="3">Uncharacterized protein</fullName>
    </submittedName>
</protein>
<gene>
    <name evidence="3" type="ORF">XAT740_LOCUS36696</name>
</gene>
<feature type="compositionally biased region" description="Polar residues" evidence="2">
    <location>
        <begin position="140"/>
        <end position="168"/>
    </location>
</feature>
<evidence type="ECO:0000313" key="3">
    <source>
        <dbReference type="EMBL" id="CAF1447823.1"/>
    </source>
</evidence>
<dbReference type="EMBL" id="CAJNOR010003789">
    <property type="protein sequence ID" value="CAF1447823.1"/>
    <property type="molecule type" value="Genomic_DNA"/>
</dbReference>
<feature type="coiled-coil region" evidence="1">
    <location>
        <begin position="289"/>
        <end position="319"/>
    </location>
</feature>
<evidence type="ECO:0000256" key="1">
    <source>
        <dbReference type="SAM" id="Coils"/>
    </source>
</evidence>
<feature type="region of interest" description="Disordered" evidence="2">
    <location>
        <begin position="336"/>
        <end position="396"/>
    </location>
</feature>
<proteinExistence type="predicted"/>
<sequence>MSYTDVRYTSPIVYYSRSRDDINWIFNGHQNTIRTSYWDAEREINDWRNSLVQQIDDHARSQKQVLLEIHENQKKSLDNIREQFVASFEHLAKNNVTEIEQLFNKCQNLKVKLVEFNYQLRETQFIDVVQVDLQKMINPQESGTNETQSYRSEINTTRTNTTSALASTSRDESNRQSINYTAGSPNRSSSYDVTNMVVSNDKCPTCYMIFPPSISSSYDIKPPTNRIVLPLLLIHIPSHIPIVIVESENKHDEKYDEGVVCMPVRFAKFKKKKQIIADQGEKFMKRAAVEEKKKDVNALQQIRDEWKNLEFKLNELQHHKHAVEYISVVETDSEGRSTESKRLSIDQSSVQNQTANGTDDNDMDRNSPSTVNKEIKQQKVVIQTSSEPDKSPRNSDNITLAIEQDDDDASNKCPACFMIFPQNMSKNERNEHVNEHFPDGESF</sequence>
<keyword evidence="4" id="KW-1185">Reference proteome</keyword>
<feature type="compositionally biased region" description="Polar residues" evidence="2">
    <location>
        <begin position="175"/>
        <end position="185"/>
    </location>
</feature>
<comment type="caution">
    <text evidence="3">The sequence shown here is derived from an EMBL/GenBank/DDBJ whole genome shotgun (WGS) entry which is preliminary data.</text>
</comment>
<name>A0A815PEL6_ADIRI</name>
<dbReference type="AlphaFoldDB" id="A0A815PEL6"/>
<dbReference type="Proteomes" id="UP000663828">
    <property type="component" value="Unassembled WGS sequence"/>
</dbReference>
<evidence type="ECO:0000256" key="2">
    <source>
        <dbReference type="SAM" id="MobiDB-lite"/>
    </source>
</evidence>
<reference evidence="3" key="1">
    <citation type="submission" date="2021-02" db="EMBL/GenBank/DDBJ databases">
        <authorList>
            <person name="Nowell W R."/>
        </authorList>
    </citation>
    <scope>NUCLEOTIDE SEQUENCE</scope>
</reference>
<feature type="region of interest" description="Disordered" evidence="2">
    <location>
        <begin position="140"/>
        <end position="185"/>
    </location>
</feature>
<feature type="compositionally biased region" description="Polar residues" evidence="2">
    <location>
        <begin position="345"/>
        <end position="358"/>
    </location>
</feature>